<gene>
    <name evidence="1" type="ORF">chiPu_0024128</name>
</gene>
<sequence>MAIPASSWVDDFLDWLNPISRCCRLFASGPNAGQFCPATNNQLNCRKKCMKSNQIGIIRPDIKQFNLYLPSFLNDTPTLQCSKGGLGAYGNAVKRGPKGEIL</sequence>
<dbReference type="Proteomes" id="UP000287033">
    <property type="component" value="Unassembled WGS sequence"/>
</dbReference>
<name>A0A401TCI0_CHIPU</name>
<organism evidence="1 2">
    <name type="scientific">Chiloscyllium punctatum</name>
    <name type="common">Brownbanded bambooshark</name>
    <name type="synonym">Hemiscyllium punctatum</name>
    <dbReference type="NCBI Taxonomy" id="137246"/>
    <lineage>
        <taxon>Eukaryota</taxon>
        <taxon>Metazoa</taxon>
        <taxon>Chordata</taxon>
        <taxon>Craniata</taxon>
        <taxon>Vertebrata</taxon>
        <taxon>Chondrichthyes</taxon>
        <taxon>Elasmobranchii</taxon>
        <taxon>Galeomorphii</taxon>
        <taxon>Galeoidea</taxon>
        <taxon>Orectolobiformes</taxon>
        <taxon>Hemiscylliidae</taxon>
        <taxon>Chiloscyllium</taxon>
    </lineage>
</organism>
<keyword evidence="2" id="KW-1185">Reference proteome</keyword>
<dbReference type="EMBL" id="BEZZ01033161">
    <property type="protein sequence ID" value="GCC40332.1"/>
    <property type="molecule type" value="Genomic_DNA"/>
</dbReference>
<accession>A0A401TCI0</accession>
<evidence type="ECO:0000313" key="1">
    <source>
        <dbReference type="EMBL" id="GCC40332.1"/>
    </source>
</evidence>
<comment type="caution">
    <text evidence="1">The sequence shown here is derived from an EMBL/GenBank/DDBJ whole genome shotgun (WGS) entry which is preliminary data.</text>
</comment>
<evidence type="ECO:0000313" key="2">
    <source>
        <dbReference type="Proteomes" id="UP000287033"/>
    </source>
</evidence>
<dbReference type="AlphaFoldDB" id="A0A401TCI0"/>
<dbReference type="GO" id="GO:0030299">
    <property type="term" value="P:intestinal cholesterol absorption"/>
    <property type="evidence" value="ECO:0007669"/>
    <property type="project" value="TreeGrafter"/>
</dbReference>
<dbReference type="OrthoDB" id="6510177at2759"/>
<dbReference type="PANTHER" id="PTHR45727">
    <property type="entry name" value="NPC INTRACELLULAR CHOLESTEROL TRANSPORTER 1"/>
    <property type="match status" value="1"/>
</dbReference>
<dbReference type="STRING" id="137246.A0A401TCI0"/>
<protein>
    <submittedName>
        <fullName evidence="1">Uncharacterized protein</fullName>
    </submittedName>
</protein>
<dbReference type="GO" id="GO:0015918">
    <property type="term" value="P:sterol transport"/>
    <property type="evidence" value="ECO:0007669"/>
    <property type="project" value="TreeGrafter"/>
</dbReference>
<proteinExistence type="predicted"/>
<feature type="non-terminal residue" evidence="1">
    <location>
        <position position="102"/>
    </location>
</feature>
<dbReference type="GO" id="GO:0015485">
    <property type="term" value="F:cholesterol binding"/>
    <property type="evidence" value="ECO:0007669"/>
    <property type="project" value="TreeGrafter"/>
</dbReference>
<dbReference type="GO" id="GO:0005886">
    <property type="term" value="C:plasma membrane"/>
    <property type="evidence" value="ECO:0007669"/>
    <property type="project" value="TreeGrafter"/>
</dbReference>
<dbReference type="PANTHER" id="PTHR45727:SF3">
    <property type="entry name" value="NPC1-LIKE INTRACELLULAR CHOLESTEROL TRANSPORTER 1"/>
    <property type="match status" value="1"/>
</dbReference>
<dbReference type="GO" id="GO:0042632">
    <property type="term" value="P:cholesterol homeostasis"/>
    <property type="evidence" value="ECO:0007669"/>
    <property type="project" value="TreeGrafter"/>
</dbReference>
<reference evidence="1 2" key="1">
    <citation type="journal article" date="2018" name="Nat. Ecol. Evol.">
        <title>Shark genomes provide insights into elasmobranch evolution and the origin of vertebrates.</title>
        <authorList>
            <person name="Hara Y"/>
            <person name="Yamaguchi K"/>
            <person name="Onimaru K"/>
            <person name="Kadota M"/>
            <person name="Koyanagi M"/>
            <person name="Keeley SD"/>
            <person name="Tatsumi K"/>
            <person name="Tanaka K"/>
            <person name="Motone F"/>
            <person name="Kageyama Y"/>
            <person name="Nozu R"/>
            <person name="Adachi N"/>
            <person name="Nishimura O"/>
            <person name="Nakagawa R"/>
            <person name="Tanegashima C"/>
            <person name="Kiyatake I"/>
            <person name="Matsumoto R"/>
            <person name="Murakumo K"/>
            <person name="Nishida K"/>
            <person name="Terakita A"/>
            <person name="Kuratani S"/>
            <person name="Sato K"/>
            <person name="Hyodo S Kuraku.S."/>
        </authorList>
    </citation>
    <scope>NUCLEOTIDE SEQUENCE [LARGE SCALE GENOMIC DNA]</scope>
</reference>